<comment type="subunit">
    <text evidence="4">Probably forms a complex composed of NirD, NirL, NirG and NirH. All proteins are required for the total conversion of siroheme to didecarboxysiroheme.</text>
</comment>
<evidence type="ECO:0000256" key="5">
    <source>
        <dbReference type="ARBA" id="ARBA00023471"/>
    </source>
</evidence>
<keyword evidence="1" id="KW-0456">Lyase</keyword>
<evidence type="ECO:0000259" key="9">
    <source>
        <dbReference type="Pfam" id="PF22451"/>
    </source>
</evidence>
<feature type="domain" description="Siroheme decarboxylase NirL-like HTH" evidence="9">
    <location>
        <begin position="5"/>
        <end position="51"/>
    </location>
</feature>
<dbReference type="EMBL" id="JBHLZN010000001">
    <property type="protein sequence ID" value="MFB9885824.1"/>
    <property type="molecule type" value="Genomic_DNA"/>
</dbReference>
<dbReference type="SUPFAM" id="SSF46785">
    <property type="entry name" value="Winged helix' DNA-binding domain"/>
    <property type="match status" value="1"/>
</dbReference>
<dbReference type="EC" id="4.1.1.111" evidence="5"/>
<evidence type="ECO:0000313" key="10">
    <source>
        <dbReference type="EMBL" id="MFB9885824.1"/>
    </source>
</evidence>
<gene>
    <name evidence="10" type="ORF">ACFFLH_05330</name>
</gene>
<comment type="catalytic activity">
    <reaction evidence="7">
        <text>siroheme + 2 H(+) = 12,18-didecarboxysiroheme + 2 CO2</text>
        <dbReference type="Rhea" id="RHEA:19093"/>
        <dbReference type="ChEBI" id="CHEBI:15378"/>
        <dbReference type="ChEBI" id="CHEBI:16526"/>
        <dbReference type="ChEBI" id="CHEBI:60052"/>
        <dbReference type="ChEBI" id="CHEBI:140497"/>
        <dbReference type="EC" id="4.1.1.111"/>
    </reaction>
</comment>
<name>A0ABV5ZCI5_9GAMM</name>
<sequence length="168" mass="18932">MDKLDRLLIELTQAGLPLTPTPYADLAERLGMDEAQVLQRLSQLKAQGILRRIGLVPNHYRLGYQANAMSVWDVDDDQALILGEQLGHLGFVSHCYLRPRHLPLWPYNLFAMLHGHSYAEVEQLAEQIATLLGGYCQGHELLYSTRILKKTGMRLRPSTGLLSLDRSA</sequence>
<dbReference type="InterPro" id="IPR040523">
    <property type="entry name" value="AsnC_trans_reg2"/>
</dbReference>
<dbReference type="RefSeq" id="WP_027313881.1">
    <property type="nucleotide sequence ID" value="NZ_JBHLZN010000001.1"/>
</dbReference>
<evidence type="ECO:0000256" key="2">
    <source>
        <dbReference type="ARBA" id="ARBA00023444"/>
    </source>
</evidence>
<comment type="function">
    <text evidence="6">Involved in heme d1 biosynthesis. Catalyzes the decarboxylation of siroheme into didecarboxysiroheme.</text>
</comment>
<dbReference type="InterPro" id="IPR036390">
    <property type="entry name" value="WH_DNA-bd_sf"/>
</dbReference>
<comment type="pathway">
    <text evidence="2">Porphyrin-containing compound metabolism.</text>
</comment>
<evidence type="ECO:0000256" key="3">
    <source>
        <dbReference type="ARBA" id="ARBA00023457"/>
    </source>
</evidence>
<evidence type="ECO:0000259" key="8">
    <source>
        <dbReference type="Pfam" id="PF17805"/>
    </source>
</evidence>
<evidence type="ECO:0000256" key="1">
    <source>
        <dbReference type="ARBA" id="ARBA00023239"/>
    </source>
</evidence>
<evidence type="ECO:0000256" key="4">
    <source>
        <dbReference type="ARBA" id="ARBA00023465"/>
    </source>
</evidence>
<proteinExistence type="inferred from homology"/>
<dbReference type="Proteomes" id="UP001589628">
    <property type="component" value="Unassembled WGS sequence"/>
</dbReference>
<dbReference type="PANTHER" id="PTHR43413:SF1">
    <property type="entry name" value="SIROHEME DECARBOXYLASE NIRL SUBUNIT"/>
    <property type="match status" value="1"/>
</dbReference>
<dbReference type="Gene3D" id="3.30.70.3460">
    <property type="match status" value="1"/>
</dbReference>
<evidence type="ECO:0000313" key="11">
    <source>
        <dbReference type="Proteomes" id="UP001589628"/>
    </source>
</evidence>
<reference evidence="10 11" key="1">
    <citation type="submission" date="2024-09" db="EMBL/GenBank/DDBJ databases">
        <authorList>
            <person name="Sun Q."/>
            <person name="Mori K."/>
        </authorList>
    </citation>
    <scope>NUCLEOTIDE SEQUENCE [LARGE SCALE GENOMIC DNA]</scope>
    <source>
        <strain evidence="10 11">ATCC 51285</strain>
    </source>
</reference>
<dbReference type="Pfam" id="PF22451">
    <property type="entry name" value="NirdL-like_HTH"/>
    <property type="match status" value="1"/>
</dbReference>
<dbReference type="InterPro" id="IPR050684">
    <property type="entry name" value="HTH-Siroheme_Decarb"/>
</dbReference>
<comment type="similarity">
    <text evidence="3">Belongs to the Ahb/Nir family.</text>
</comment>
<dbReference type="PANTHER" id="PTHR43413">
    <property type="entry name" value="TRANSCRIPTIONAL REGULATOR, ASNC FAMILY"/>
    <property type="match status" value="1"/>
</dbReference>
<accession>A0ABV5ZCI5</accession>
<dbReference type="Pfam" id="PF17805">
    <property type="entry name" value="AsnC_trans_reg2"/>
    <property type="match status" value="1"/>
</dbReference>
<comment type="caution">
    <text evidence="10">The sequence shown here is derived from an EMBL/GenBank/DDBJ whole genome shotgun (WGS) entry which is preliminary data.</text>
</comment>
<evidence type="ECO:0000256" key="6">
    <source>
        <dbReference type="ARBA" id="ARBA00045291"/>
    </source>
</evidence>
<feature type="domain" description="Siroheme decarboxylase AsnC-like ligand binding" evidence="8">
    <location>
        <begin position="61"/>
        <end position="149"/>
    </location>
</feature>
<evidence type="ECO:0000256" key="7">
    <source>
        <dbReference type="ARBA" id="ARBA00048470"/>
    </source>
</evidence>
<dbReference type="InterPro" id="IPR053953">
    <property type="entry name" value="NirdL-like_HTH"/>
</dbReference>
<protein>
    <recommendedName>
        <fullName evidence="5">siroheme decarboxylase</fullName>
        <ecNumber evidence="5">4.1.1.111</ecNumber>
    </recommendedName>
</protein>
<keyword evidence="11" id="KW-1185">Reference proteome</keyword>
<organism evidence="10 11">
    <name type="scientific">Balneatrix alpica</name>
    <dbReference type="NCBI Taxonomy" id="75684"/>
    <lineage>
        <taxon>Bacteria</taxon>
        <taxon>Pseudomonadati</taxon>
        <taxon>Pseudomonadota</taxon>
        <taxon>Gammaproteobacteria</taxon>
        <taxon>Oceanospirillales</taxon>
        <taxon>Balneatrichaceae</taxon>
        <taxon>Balneatrix</taxon>
    </lineage>
</organism>